<dbReference type="AlphaFoldDB" id="A0A176VQS8"/>
<feature type="transmembrane region" description="Helical" evidence="2">
    <location>
        <begin position="215"/>
        <end position="236"/>
    </location>
</feature>
<evidence type="ECO:0000256" key="2">
    <source>
        <dbReference type="SAM" id="Phobius"/>
    </source>
</evidence>
<comment type="caution">
    <text evidence="3">The sequence shown here is derived from an EMBL/GenBank/DDBJ whole genome shotgun (WGS) entry which is preliminary data.</text>
</comment>
<keyword evidence="2" id="KW-1133">Transmembrane helix</keyword>
<evidence type="ECO:0000313" key="4">
    <source>
        <dbReference type="Proteomes" id="UP000077202"/>
    </source>
</evidence>
<feature type="coiled-coil region" evidence="1">
    <location>
        <begin position="306"/>
        <end position="340"/>
    </location>
</feature>
<keyword evidence="4" id="KW-1185">Reference proteome</keyword>
<keyword evidence="1" id="KW-0175">Coiled coil</keyword>
<proteinExistence type="predicted"/>
<keyword evidence="2" id="KW-0812">Transmembrane</keyword>
<accession>A0A176VQS8</accession>
<evidence type="ECO:0000313" key="3">
    <source>
        <dbReference type="EMBL" id="OAE23249.1"/>
    </source>
</evidence>
<evidence type="ECO:0008006" key="5">
    <source>
        <dbReference type="Google" id="ProtNLM"/>
    </source>
</evidence>
<keyword evidence="2" id="KW-0472">Membrane</keyword>
<feature type="transmembrane region" description="Helical" evidence="2">
    <location>
        <begin position="183"/>
        <end position="203"/>
    </location>
</feature>
<dbReference type="Proteomes" id="UP000077202">
    <property type="component" value="Unassembled WGS sequence"/>
</dbReference>
<dbReference type="EMBL" id="LVLJ01002901">
    <property type="protein sequence ID" value="OAE23249.1"/>
    <property type="molecule type" value="Genomic_DNA"/>
</dbReference>
<organism evidence="3 4">
    <name type="scientific">Marchantia polymorpha subsp. ruderalis</name>
    <dbReference type="NCBI Taxonomy" id="1480154"/>
    <lineage>
        <taxon>Eukaryota</taxon>
        <taxon>Viridiplantae</taxon>
        <taxon>Streptophyta</taxon>
        <taxon>Embryophyta</taxon>
        <taxon>Marchantiophyta</taxon>
        <taxon>Marchantiopsida</taxon>
        <taxon>Marchantiidae</taxon>
        <taxon>Marchantiales</taxon>
        <taxon>Marchantiaceae</taxon>
        <taxon>Marchantia</taxon>
    </lineage>
</organism>
<protein>
    <recommendedName>
        <fullName evidence="5">G-protein coupled receptors family 2 profile 2 domain-containing protein</fullName>
    </recommendedName>
</protein>
<evidence type="ECO:0000256" key="1">
    <source>
        <dbReference type="SAM" id="Coils"/>
    </source>
</evidence>
<feature type="transmembrane region" description="Helical" evidence="2">
    <location>
        <begin position="144"/>
        <end position="163"/>
    </location>
</feature>
<feature type="transmembrane region" description="Helical" evidence="2">
    <location>
        <begin position="107"/>
        <end position="132"/>
    </location>
</feature>
<gene>
    <name evidence="3" type="ORF">AXG93_620s1160</name>
</gene>
<sequence>MDLFTFNNQEACSFHPTNSTQFSVKSRQPLDYITVGVISLGLIPFIAGNVVMVKNKDYLPIKTKSVELTVVSSIGGVIWLLSCLVVNNHFGRPKDTIWSVCSLWTFWMQACFGFALWLNCLILRLINLYFILVLRRPVVKWSTVAVLMLLSPIIVFSICASALHASSFKPASGNCSVGRGWSIGLLIIIPFYFCCFLGLGILLRNVRSIFNEYRLIVNGGMLALFFFLLTLVTIQTKVYQEPAGRCFLVLAVSGTVFYYFFARNWEALYHSVFNREEYLERFLAQLNSVPSRSHNRNFENPAEMMLFDAREERRNLHDEVQELDQQLTKLVEQYKKERGSITPRGSVTSSLAPSREESFKPRPYFAHVHLTLPEPVLTRASMMAAALACWQAQFTE</sequence>
<feature type="transmembrane region" description="Helical" evidence="2">
    <location>
        <begin position="242"/>
        <end position="261"/>
    </location>
</feature>
<reference evidence="3" key="1">
    <citation type="submission" date="2016-03" db="EMBL/GenBank/DDBJ databases">
        <title>Mechanisms controlling the formation of the plant cell surface in tip-growing cells are functionally conserved among land plants.</title>
        <authorList>
            <person name="Honkanen S."/>
            <person name="Jones V.A."/>
            <person name="Morieri G."/>
            <person name="Champion C."/>
            <person name="Hetherington A.J."/>
            <person name="Kelly S."/>
            <person name="Saint-Marcoux D."/>
            <person name="Proust H."/>
            <person name="Prescott H."/>
            <person name="Dolan L."/>
        </authorList>
    </citation>
    <scope>NUCLEOTIDE SEQUENCE [LARGE SCALE GENOMIC DNA]</scope>
    <source>
        <tissue evidence="3">Whole gametophyte</tissue>
    </source>
</reference>
<feature type="transmembrane region" description="Helical" evidence="2">
    <location>
        <begin position="32"/>
        <end position="53"/>
    </location>
</feature>
<feature type="transmembrane region" description="Helical" evidence="2">
    <location>
        <begin position="65"/>
        <end position="87"/>
    </location>
</feature>
<name>A0A176VQS8_MARPO</name>